<evidence type="ECO:0000256" key="4">
    <source>
        <dbReference type="ARBA" id="ARBA00022692"/>
    </source>
</evidence>
<dbReference type="GO" id="GO:0016020">
    <property type="term" value="C:membrane"/>
    <property type="evidence" value="ECO:0007669"/>
    <property type="project" value="UniProtKB-SubCell"/>
</dbReference>
<feature type="compositionally biased region" description="Polar residues" evidence="11">
    <location>
        <begin position="79"/>
        <end position="89"/>
    </location>
</feature>
<dbReference type="PANTHER" id="PTHR46913">
    <property type="entry name" value="RING-H2 FINGER PROTEIN ATL16"/>
    <property type="match status" value="1"/>
</dbReference>
<evidence type="ECO:0000256" key="1">
    <source>
        <dbReference type="ARBA" id="ARBA00004167"/>
    </source>
</evidence>
<accession>A0A4P9ZUJ6</accession>
<evidence type="ECO:0000256" key="11">
    <source>
        <dbReference type="SAM" id="MobiDB-lite"/>
    </source>
</evidence>
<name>A0A4P9ZUJ6_9FUNG</name>
<dbReference type="Gene3D" id="3.30.40.10">
    <property type="entry name" value="Zinc/RING finger domain, C3HC4 (zinc finger)"/>
    <property type="match status" value="1"/>
</dbReference>
<dbReference type="GO" id="GO:0016740">
    <property type="term" value="F:transferase activity"/>
    <property type="evidence" value="ECO:0007669"/>
    <property type="project" value="UniProtKB-KW"/>
</dbReference>
<keyword evidence="7" id="KW-0862">Zinc</keyword>
<evidence type="ECO:0000256" key="9">
    <source>
        <dbReference type="ARBA" id="ARBA00023136"/>
    </source>
</evidence>
<dbReference type="STRING" id="215637.A0A4P9ZUJ6"/>
<evidence type="ECO:0000256" key="8">
    <source>
        <dbReference type="ARBA" id="ARBA00022989"/>
    </source>
</evidence>
<evidence type="ECO:0000256" key="5">
    <source>
        <dbReference type="ARBA" id="ARBA00022723"/>
    </source>
</evidence>
<dbReference type="AlphaFoldDB" id="A0A4P9ZUJ6"/>
<keyword evidence="6 10" id="KW-0863">Zinc-finger</keyword>
<keyword evidence="14" id="KW-1185">Reference proteome</keyword>
<evidence type="ECO:0000256" key="7">
    <source>
        <dbReference type="ARBA" id="ARBA00022833"/>
    </source>
</evidence>
<evidence type="ECO:0000256" key="10">
    <source>
        <dbReference type="PROSITE-ProRule" id="PRU00175"/>
    </source>
</evidence>
<comment type="subcellular location">
    <subcellularLocation>
        <location evidence="1">Membrane</location>
        <topology evidence="1">Single-pass membrane protein</topology>
    </subcellularLocation>
</comment>
<evidence type="ECO:0000256" key="6">
    <source>
        <dbReference type="ARBA" id="ARBA00022771"/>
    </source>
</evidence>
<dbReference type="PANTHER" id="PTHR46913:SF1">
    <property type="entry name" value="RING-H2 FINGER PROTEIN ATL16"/>
    <property type="match status" value="1"/>
</dbReference>
<sequence>MCGVCSDDFQTGELLRRLPCRHAFHATCIDPWLTKKCARCPLCRTNCTPSRLKSPGFPLGKPRAIVSPSHSIDERGYSPESTRNMSAII</sequence>
<dbReference type="Pfam" id="PF13639">
    <property type="entry name" value="zf-RING_2"/>
    <property type="match status" value="1"/>
</dbReference>
<evidence type="ECO:0000313" key="13">
    <source>
        <dbReference type="EMBL" id="RKP37276.1"/>
    </source>
</evidence>
<dbReference type="GO" id="GO:0008270">
    <property type="term" value="F:zinc ion binding"/>
    <property type="evidence" value="ECO:0007669"/>
    <property type="project" value="UniProtKB-KW"/>
</dbReference>
<keyword evidence="9" id="KW-0472">Membrane</keyword>
<proteinExistence type="predicted"/>
<dbReference type="InterPro" id="IPR001841">
    <property type="entry name" value="Znf_RING"/>
</dbReference>
<organism evidence="13 14">
    <name type="scientific">Dimargaris cristalligena</name>
    <dbReference type="NCBI Taxonomy" id="215637"/>
    <lineage>
        <taxon>Eukaryota</taxon>
        <taxon>Fungi</taxon>
        <taxon>Fungi incertae sedis</taxon>
        <taxon>Zoopagomycota</taxon>
        <taxon>Kickxellomycotina</taxon>
        <taxon>Dimargaritomycetes</taxon>
        <taxon>Dimargaritales</taxon>
        <taxon>Dimargaritaceae</taxon>
        <taxon>Dimargaris</taxon>
    </lineage>
</organism>
<evidence type="ECO:0000313" key="14">
    <source>
        <dbReference type="Proteomes" id="UP000268162"/>
    </source>
</evidence>
<dbReference type="SUPFAM" id="SSF57850">
    <property type="entry name" value="RING/U-box"/>
    <property type="match status" value="1"/>
</dbReference>
<evidence type="ECO:0000256" key="3">
    <source>
        <dbReference type="ARBA" id="ARBA00022679"/>
    </source>
</evidence>
<feature type="domain" description="RING-type" evidence="12">
    <location>
        <begin position="2"/>
        <end position="44"/>
    </location>
</feature>
<dbReference type="InterPro" id="IPR013083">
    <property type="entry name" value="Znf_RING/FYVE/PHD"/>
</dbReference>
<feature type="region of interest" description="Disordered" evidence="11">
    <location>
        <begin position="70"/>
        <end position="89"/>
    </location>
</feature>
<evidence type="ECO:0000256" key="2">
    <source>
        <dbReference type="ARBA" id="ARBA00004906"/>
    </source>
</evidence>
<gene>
    <name evidence="13" type="ORF">BJ085DRAFT_17748</name>
</gene>
<keyword evidence="8" id="KW-1133">Transmembrane helix</keyword>
<dbReference type="GO" id="GO:0016567">
    <property type="term" value="P:protein ubiquitination"/>
    <property type="evidence" value="ECO:0007669"/>
    <property type="project" value="InterPro"/>
</dbReference>
<dbReference type="Proteomes" id="UP000268162">
    <property type="component" value="Unassembled WGS sequence"/>
</dbReference>
<keyword evidence="5" id="KW-0479">Metal-binding</keyword>
<keyword evidence="4" id="KW-0812">Transmembrane</keyword>
<evidence type="ECO:0000259" key="12">
    <source>
        <dbReference type="PROSITE" id="PS50089"/>
    </source>
</evidence>
<comment type="pathway">
    <text evidence="2">Protein modification; protein ubiquitination.</text>
</comment>
<dbReference type="EMBL" id="ML002515">
    <property type="protein sequence ID" value="RKP37276.1"/>
    <property type="molecule type" value="Genomic_DNA"/>
</dbReference>
<protein>
    <recommendedName>
        <fullName evidence="12">RING-type domain-containing protein</fullName>
    </recommendedName>
</protein>
<dbReference type="InterPro" id="IPR044600">
    <property type="entry name" value="ATL1/ATL16-like"/>
</dbReference>
<dbReference type="SMART" id="SM00184">
    <property type="entry name" value="RING"/>
    <property type="match status" value="1"/>
</dbReference>
<reference evidence="14" key="1">
    <citation type="journal article" date="2018" name="Nat. Microbiol.">
        <title>Leveraging single-cell genomics to expand the fungal tree of life.</title>
        <authorList>
            <person name="Ahrendt S.R."/>
            <person name="Quandt C.A."/>
            <person name="Ciobanu D."/>
            <person name="Clum A."/>
            <person name="Salamov A."/>
            <person name="Andreopoulos B."/>
            <person name="Cheng J.F."/>
            <person name="Woyke T."/>
            <person name="Pelin A."/>
            <person name="Henrissat B."/>
            <person name="Reynolds N.K."/>
            <person name="Benny G.L."/>
            <person name="Smith M.E."/>
            <person name="James T.Y."/>
            <person name="Grigoriev I.V."/>
        </authorList>
    </citation>
    <scope>NUCLEOTIDE SEQUENCE [LARGE SCALE GENOMIC DNA]</scope>
    <source>
        <strain evidence="14">RSA 468</strain>
    </source>
</reference>
<dbReference type="PROSITE" id="PS50089">
    <property type="entry name" value="ZF_RING_2"/>
    <property type="match status" value="1"/>
</dbReference>
<keyword evidence="3" id="KW-0808">Transferase</keyword>